<feature type="active site" evidence="10">
    <location>
        <position position="245"/>
    </location>
</feature>
<evidence type="ECO:0000256" key="3">
    <source>
        <dbReference type="ARBA" id="ARBA00022490"/>
    </source>
</evidence>
<dbReference type="InterPro" id="IPR010998">
    <property type="entry name" value="Integrase_recombinase_N"/>
</dbReference>
<dbReference type="SUPFAM" id="SSF56349">
    <property type="entry name" value="DNA breaking-rejoining enzymes"/>
    <property type="match status" value="1"/>
</dbReference>
<evidence type="ECO:0000256" key="1">
    <source>
        <dbReference type="ARBA" id="ARBA00004496"/>
    </source>
</evidence>
<protein>
    <recommendedName>
        <fullName evidence="10">Tyrosine recombinase XerC</fullName>
    </recommendedName>
</protein>
<comment type="subunit">
    <text evidence="10">Forms a cyclic heterotetrameric complex composed of two molecules of XerC and two molecules of XerD.</text>
</comment>
<proteinExistence type="inferred from homology"/>
<keyword evidence="4 10" id="KW-0132">Cell division</keyword>
<dbReference type="PANTHER" id="PTHR30349:SF81">
    <property type="entry name" value="TYROSINE RECOMBINASE XERC"/>
    <property type="match status" value="1"/>
</dbReference>
<dbReference type="InterPro" id="IPR011010">
    <property type="entry name" value="DNA_brk_join_enz"/>
</dbReference>
<dbReference type="InterPro" id="IPR013762">
    <property type="entry name" value="Integrase-like_cat_sf"/>
</dbReference>
<keyword evidence="14" id="KW-1185">Reference proteome</keyword>
<dbReference type="InterPro" id="IPR004107">
    <property type="entry name" value="Integrase_SAM-like_N"/>
</dbReference>
<dbReference type="SUPFAM" id="SSF47823">
    <property type="entry name" value="lambda integrase-like, N-terminal domain"/>
    <property type="match status" value="1"/>
</dbReference>
<name>A0A5S5CIJ3_9BACL</name>
<keyword evidence="9 10" id="KW-0131">Cell cycle</keyword>
<evidence type="ECO:0000256" key="2">
    <source>
        <dbReference type="ARBA" id="ARBA00010450"/>
    </source>
</evidence>
<comment type="caution">
    <text evidence="13">The sequence shown here is derived from an EMBL/GenBank/DDBJ whole genome shotgun (WGS) entry which is preliminary data.</text>
</comment>
<dbReference type="InterPro" id="IPR044068">
    <property type="entry name" value="CB"/>
</dbReference>
<dbReference type="GO" id="GO:0051301">
    <property type="term" value="P:cell division"/>
    <property type="evidence" value="ECO:0007669"/>
    <property type="project" value="UniProtKB-KW"/>
</dbReference>
<evidence type="ECO:0000256" key="6">
    <source>
        <dbReference type="ARBA" id="ARBA00022908"/>
    </source>
</evidence>
<dbReference type="AlphaFoldDB" id="A0A5S5CIJ3"/>
<evidence type="ECO:0000256" key="5">
    <source>
        <dbReference type="ARBA" id="ARBA00022829"/>
    </source>
</evidence>
<keyword evidence="3 10" id="KW-0963">Cytoplasm</keyword>
<dbReference type="Pfam" id="PF00589">
    <property type="entry name" value="Phage_integrase"/>
    <property type="match status" value="1"/>
</dbReference>
<evidence type="ECO:0000313" key="14">
    <source>
        <dbReference type="Proteomes" id="UP000323257"/>
    </source>
</evidence>
<evidence type="ECO:0000256" key="8">
    <source>
        <dbReference type="ARBA" id="ARBA00023172"/>
    </source>
</evidence>
<sequence length="299" mass="33637">MRAHMQTFIRYLETERQLSRNTLDSYERDLAGFADYAESLGLLEPEDIQPHHLTMYVQSLRQQGRAVATVSRHMVSLRSFFQYLTRGRVLVYDPSVHLETPKPEKRKPLILPVADMERLLAAPDGRSPAGARDKAMLEVLYATGIRVSELISLQLDEANAQLGFIRCTGAGDKERIIPLGRLACDALRAYLDGPRDGLMKRDGGEQALFLNQQGHAMTRQGFWKIIKKYAQEAGIEADITPHTLRHSFAAHLLENGADLRSVQEMLGHADISTTQIYMGMGKARIKDVYNQAHPRAKAK</sequence>
<feature type="active site" evidence="10">
    <location>
        <position position="242"/>
    </location>
</feature>
<keyword evidence="6 10" id="KW-0229">DNA integration</keyword>
<gene>
    <name evidence="10" type="primary">xerC</name>
    <name evidence="13" type="ORF">BCM02_102399</name>
</gene>
<comment type="similarity">
    <text evidence="10">Belongs to the 'phage' integrase family. XerC subfamily.</text>
</comment>
<comment type="function">
    <text evidence="10">Site-specific tyrosine recombinase, which acts by catalyzing the cutting and rejoining of the recombining DNA molecules. The XerC-XerD complex is essential to convert dimers of the bacterial chromosome into monomers to permit their segregation at cell division. It also contributes to the segregational stability of plasmids.</text>
</comment>
<comment type="similarity">
    <text evidence="2">Belongs to the 'phage' integrase family. XerD subfamily.</text>
</comment>
<dbReference type="GO" id="GO:0006313">
    <property type="term" value="P:DNA transposition"/>
    <property type="evidence" value="ECO:0007669"/>
    <property type="project" value="UniProtKB-UniRule"/>
</dbReference>
<dbReference type="PANTHER" id="PTHR30349">
    <property type="entry name" value="PHAGE INTEGRASE-RELATED"/>
    <property type="match status" value="1"/>
</dbReference>
<comment type="caution">
    <text evidence="10">Lacks conserved residue(s) required for the propagation of feature annotation.</text>
</comment>
<dbReference type="InterPro" id="IPR002104">
    <property type="entry name" value="Integrase_catalytic"/>
</dbReference>
<dbReference type="Proteomes" id="UP000323257">
    <property type="component" value="Unassembled WGS sequence"/>
</dbReference>
<evidence type="ECO:0000256" key="4">
    <source>
        <dbReference type="ARBA" id="ARBA00022618"/>
    </source>
</evidence>
<feature type="active site" description="O-(3'-phospho-DNA)-tyrosine intermediate" evidence="10">
    <location>
        <position position="277"/>
    </location>
</feature>
<keyword evidence="8 10" id="KW-0233">DNA recombination</keyword>
<organism evidence="13 14">
    <name type="scientific">Paenibacillus methanolicus</name>
    <dbReference type="NCBI Taxonomy" id="582686"/>
    <lineage>
        <taxon>Bacteria</taxon>
        <taxon>Bacillati</taxon>
        <taxon>Bacillota</taxon>
        <taxon>Bacilli</taxon>
        <taxon>Bacillales</taxon>
        <taxon>Paenibacillaceae</taxon>
        <taxon>Paenibacillus</taxon>
    </lineage>
</organism>
<dbReference type="GO" id="GO:0007059">
    <property type="term" value="P:chromosome segregation"/>
    <property type="evidence" value="ECO:0007669"/>
    <property type="project" value="UniProtKB-UniRule"/>
</dbReference>
<dbReference type="RefSeq" id="WP_148928321.1">
    <property type="nucleotide sequence ID" value="NZ_VNHS01000002.1"/>
</dbReference>
<feature type="active site" evidence="10">
    <location>
        <position position="146"/>
    </location>
</feature>
<dbReference type="PROSITE" id="PS51900">
    <property type="entry name" value="CB"/>
    <property type="match status" value="1"/>
</dbReference>
<evidence type="ECO:0000256" key="10">
    <source>
        <dbReference type="HAMAP-Rule" id="MF_01808"/>
    </source>
</evidence>
<dbReference type="HAMAP" id="MF_01808">
    <property type="entry name" value="Recomb_XerC_XerD"/>
    <property type="match status" value="1"/>
</dbReference>
<dbReference type="Pfam" id="PF02899">
    <property type="entry name" value="Phage_int_SAM_1"/>
    <property type="match status" value="1"/>
</dbReference>
<dbReference type="Gene3D" id="1.10.443.10">
    <property type="entry name" value="Intergrase catalytic core"/>
    <property type="match status" value="1"/>
</dbReference>
<dbReference type="NCBIfam" id="TIGR02225">
    <property type="entry name" value="recomb_XerD"/>
    <property type="match status" value="1"/>
</dbReference>
<feature type="domain" description="Tyr recombinase" evidence="11">
    <location>
        <begin position="106"/>
        <end position="290"/>
    </location>
</feature>
<keyword evidence="7 10" id="KW-0238">DNA-binding</keyword>
<dbReference type="Gene3D" id="1.10.150.130">
    <property type="match status" value="1"/>
</dbReference>
<dbReference type="PROSITE" id="PS51898">
    <property type="entry name" value="TYR_RECOMBINASE"/>
    <property type="match status" value="1"/>
</dbReference>
<evidence type="ECO:0000313" key="13">
    <source>
        <dbReference type="EMBL" id="TYP77833.1"/>
    </source>
</evidence>
<dbReference type="InterPro" id="IPR011932">
    <property type="entry name" value="Recomb_XerD"/>
</dbReference>
<dbReference type="GO" id="GO:0009037">
    <property type="term" value="F:tyrosine-based site-specific recombinase activity"/>
    <property type="evidence" value="ECO:0007669"/>
    <property type="project" value="UniProtKB-UniRule"/>
</dbReference>
<dbReference type="GO" id="GO:0005737">
    <property type="term" value="C:cytoplasm"/>
    <property type="evidence" value="ECO:0007669"/>
    <property type="project" value="UniProtKB-SubCell"/>
</dbReference>
<evidence type="ECO:0000256" key="7">
    <source>
        <dbReference type="ARBA" id="ARBA00023125"/>
    </source>
</evidence>
<dbReference type="InterPro" id="IPR050090">
    <property type="entry name" value="Tyrosine_recombinase_XerCD"/>
</dbReference>
<dbReference type="GO" id="GO:0003677">
    <property type="term" value="F:DNA binding"/>
    <property type="evidence" value="ECO:0007669"/>
    <property type="project" value="UniProtKB-UniRule"/>
</dbReference>
<keyword evidence="5 10" id="KW-0159">Chromosome partition</keyword>
<evidence type="ECO:0000259" key="11">
    <source>
        <dbReference type="PROSITE" id="PS51898"/>
    </source>
</evidence>
<evidence type="ECO:0000256" key="9">
    <source>
        <dbReference type="ARBA" id="ARBA00023306"/>
    </source>
</evidence>
<dbReference type="CDD" id="cd00798">
    <property type="entry name" value="INT_XerDC_C"/>
    <property type="match status" value="1"/>
</dbReference>
<dbReference type="NCBIfam" id="NF001399">
    <property type="entry name" value="PRK00283.1"/>
    <property type="match status" value="1"/>
</dbReference>
<feature type="domain" description="Core-binding (CB)" evidence="12">
    <location>
        <begin position="1"/>
        <end position="85"/>
    </location>
</feature>
<dbReference type="OrthoDB" id="9801717at2"/>
<accession>A0A5S5CIJ3</accession>
<dbReference type="InterPro" id="IPR023009">
    <property type="entry name" value="Tyrosine_recombinase_XerC/XerD"/>
</dbReference>
<evidence type="ECO:0000259" key="12">
    <source>
        <dbReference type="PROSITE" id="PS51900"/>
    </source>
</evidence>
<reference evidence="13 14" key="1">
    <citation type="submission" date="2019-07" db="EMBL/GenBank/DDBJ databases">
        <title>Genomic Encyclopedia of Type Strains, Phase III (KMG-III): the genomes of soil and plant-associated and newly described type strains.</title>
        <authorList>
            <person name="Whitman W."/>
        </authorList>
    </citation>
    <scope>NUCLEOTIDE SEQUENCE [LARGE SCALE GENOMIC DNA]</scope>
    <source>
        <strain evidence="13 14">BL24</strain>
    </source>
</reference>
<comment type="subcellular location">
    <subcellularLocation>
        <location evidence="1 10">Cytoplasm</location>
    </subcellularLocation>
</comment>
<feature type="active site" evidence="10">
    <location>
        <position position="268"/>
    </location>
</feature>
<dbReference type="EMBL" id="VNHS01000002">
    <property type="protein sequence ID" value="TYP77833.1"/>
    <property type="molecule type" value="Genomic_DNA"/>
</dbReference>